<keyword evidence="4" id="KW-1185">Reference proteome</keyword>
<name>A0A8J5XIS7_DIALT</name>
<dbReference type="Proteomes" id="UP000751190">
    <property type="component" value="Unassembled WGS sequence"/>
</dbReference>
<accession>A0A8J5XIS7</accession>
<protein>
    <submittedName>
        <fullName evidence="3">Uncharacterized protein</fullName>
    </submittedName>
</protein>
<evidence type="ECO:0000256" key="2">
    <source>
        <dbReference type="SAM" id="Phobius"/>
    </source>
</evidence>
<reference evidence="3" key="1">
    <citation type="submission" date="2021-05" db="EMBL/GenBank/DDBJ databases">
        <title>The genome of the haptophyte Pavlova lutheri (Diacronema luteri, Pavlovales) - a model for lipid biosynthesis in eukaryotic algae.</title>
        <authorList>
            <person name="Hulatt C.J."/>
            <person name="Posewitz M.C."/>
        </authorList>
    </citation>
    <scope>NUCLEOTIDE SEQUENCE</scope>
    <source>
        <strain evidence="3">NIVA-4/92</strain>
    </source>
</reference>
<feature type="region of interest" description="Disordered" evidence="1">
    <location>
        <begin position="131"/>
        <end position="184"/>
    </location>
</feature>
<feature type="compositionally biased region" description="Low complexity" evidence="1">
    <location>
        <begin position="152"/>
        <end position="167"/>
    </location>
</feature>
<sequence length="184" mass="18492">MRGPSGEGFAAVAYAPDTHLCVGCTPHDLERRHAHNGSAIYDATVLVPTQTICPAHRGGRAALGAPRAGSPVARLALCTLLALVLAGACVALGSFALRRRRAAAEARDAQHAAAQAASRARGALGRQLTLDLTPSKVSHRPAPAPPPGGSKGESSASSSRSSSSPTPRGGPGGSRGGSRAPEMV</sequence>
<gene>
    <name evidence="3" type="ORF">KFE25_000921</name>
</gene>
<dbReference type="AlphaFoldDB" id="A0A8J5XIS7"/>
<feature type="transmembrane region" description="Helical" evidence="2">
    <location>
        <begin position="72"/>
        <end position="97"/>
    </location>
</feature>
<organism evidence="3 4">
    <name type="scientific">Diacronema lutheri</name>
    <name type="common">Unicellular marine alga</name>
    <name type="synonym">Monochrysis lutheri</name>
    <dbReference type="NCBI Taxonomy" id="2081491"/>
    <lineage>
        <taxon>Eukaryota</taxon>
        <taxon>Haptista</taxon>
        <taxon>Haptophyta</taxon>
        <taxon>Pavlovophyceae</taxon>
        <taxon>Pavlovales</taxon>
        <taxon>Pavlovaceae</taxon>
        <taxon>Diacronema</taxon>
    </lineage>
</organism>
<evidence type="ECO:0000313" key="3">
    <source>
        <dbReference type="EMBL" id="KAG8459565.1"/>
    </source>
</evidence>
<evidence type="ECO:0000313" key="4">
    <source>
        <dbReference type="Proteomes" id="UP000751190"/>
    </source>
</evidence>
<keyword evidence="2" id="KW-0812">Transmembrane</keyword>
<evidence type="ECO:0000256" key="1">
    <source>
        <dbReference type="SAM" id="MobiDB-lite"/>
    </source>
</evidence>
<keyword evidence="2" id="KW-1133">Transmembrane helix</keyword>
<proteinExistence type="predicted"/>
<dbReference type="OrthoDB" id="10675809at2759"/>
<comment type="caution">
    <text evidence="3">The sequence shown here is derived from an EMBL/GenBank/DDBJ whole genome shotgun (WGS) entry which is preliminary data.</text>
</comment>
<dbReference type="EMBL" id="JAGTXO010000039">
    <property type="protein sequence ID" value="KAG8459565.1"/>
    <property type="molecule type" value="Genomic_DNA"/>
</dbReference>
<keyword evidence="2" id="KW-0472">Membrane</keyword>